<protein>
    <recommendedName>
        <fullName evidence="5">Transmembrane protein</fullName>
    </recommendedName>
</protein>
<feature type="region of interest" description="Disordered" evidence="1">
    <location>
        <begin position="234"/>
        <end position="309"/>
    </location>
</feature>
<feature type="compositionally biased region" description="Basic and acidic residues" evidence="1">
    <location>
        <begin position="68"/>
        <end position="77"/>
    </location>
</feature>
<sequence>MSLFVLLVCFLEVFCEVAASAVDETRVPNDSHFAPGVPQEIHESERDKDAWTPPENDSPRQSRRRDKVRAVDPKEVATEEWISPQSTRSDTLNRRQAEEAVQEYLKLLTAEYFPLREATVSFKQEEREDSGGISIIGRRTSPRRRRSRKRSTWATQDDSEMRTKTSRGFFSWLRRHQSKGKMLLGVAAAAFFLRLLYYGWTEWEGDDSYDVDLDYDEAFWSDFLERRQARVRVPQQAEQTLSSGSPVGRRPAQRKADLESTAEHDSLRRALDITPRFKLPPEYYLEPPAGDPATDSSAPTGQPTGTPRD</sequence>
<proteinExistence type="predicted"/>
<feature type="compositionally biased region" description="Basic residues" evidence="1">
    <location>
        <begin position="140"/>
        <end position="151"/>
    </location>
</feature>
<evidence type="ECO:0000256" key="2">
    <source>
        <dbReference type="SAM" id="SignalP"/>
    </source>
</evidence>
<evidence type="ECO:0008006" key="5">
    <source>
        <dbReference type="Google" id="ProtNLM"/>
    </source>
</evidence>
<feature type="compositionally biased region" description="Basic and acidic residues" evidence="1">
    <location>
        <begin position="254"/>
        <end position="271"/>
    </location>
</feature>
<dbReference type="AlphaFoldDB" id="A0A086L054"/>
<evidence type="ECO:0000313" key="4">
    <source>
        <dbReference type="Proteomes" id="UP000028828"/>
    </source>
</evidence>
<reference evidence="3 4" key="1">
    <citation type="submission" date="2014-03" db="EMBL/GenBank/DDBJ databases">
        <authorList>
            <person name="Sibley D."/>
            <person name="Venepally P."/>
            <person name="Karamycheva S."/>
            <person name="Hadjithomas M."/>
            <person name="Khan A."/>
            <person name="Brunk B."/>
            <person name="Roos D."/>
            <person name="Caler E."/>
            <person name="Lorenzi H."/>
        </authorList>
    </citation>
    <scope>NUCLEOTIDE SEQUENCE [LARGE SCALE GENOMIC DNA]</scope>
    <source>
        <strain evidence="4">p89</strain>
    </source>
</reference>
<comment type="caution">
    <text evidence="3">The sequence shown here is derived from an EMBL/GenBank/DDBJ whole genome shotgun (WGS) entry which is preliminary data.</text>
</comment>
<evidence type="ECO:0000256" key="1">
    <source>
        <dbReference type="SAM" id="MobiDB-lite"/>
    </source>
</evidence>
<feature type="compositionally biased region" description="Polar residues" evidence="1">
    <location>
        <begin position="294"/>
        <end position="309"/>
    </location>
</feature>
<dbReference type="Proteomes" id="UP000028828">
    <property type="component" value="Unassembled WGS sequence"/>
</dbReference>
<evidence type="ECO:0000313" key="3">
    <source>
        <dbReference type="EMBL" id="KFG50022.1"/>
    </source>
</evidence>
<feature type="signal peptide" evidence="2">
    <location>
        <begin position="1"/>
        <end position="19"/>
    </location>
</feature>
<feature type="region of interest" description="Disordered" evidence="1">
    <location>
        <begin position="126"/>
        <end position="160"/>
    </location>
</feature>
<keyword evidence="2" id="KW-0732">Signal</keyword>
<name>A0A086L054_TOXGO</name>
<dbReference type="EMBL" id="AEYI02000371">
    <property type="protein sequence ID" value="KFG50022.1"/>
    <property type="molecule type" value="Genomic_DNA"/>
</dbReference>
<feature type="compositionally biased region" description="Basic and acidic residues" evidence="1">
    <location>
        <begin position="40"/>
        <end position="50"/>
    </location>
</feature>
<dbReference type="VEuPathDB" id="ToxoDB:TGP89_313440"/>
<accession>A0A086L054</accession>
<dbReference type="OrthoDB" id="333306at2759"/>
<feature type="chain" id="PRO_5001809822" description="Transmembrane protein" evidence="2">
    <location>
        <begin position="20"/>
        <end position="309"/>
    </location>
</feature>
<feature type="region of interest" description="Disordered" evidence="1">
    <location>
        <begin position="27"/>
        <end position="94"/>
    </location>
</feature>
<organism evidence="3 4">
    <name type="scientific">Toxoplasma gondii p89</name>
    <dbReference type="NCBI Taxonomy" id="943119"/>
    <lineage>
        <taxon>Eukaryota</taxon>
        <taxon>Sar</taxon>
        <taxon>Alveolata</taxon>
        <taxon>Apicomplexa</taxon>
        <taxon>Conoidasida</taxon>
        <taxon>Coccidia</taxon>
        <taxon>Eucoccidiorida</taxon>
        <taxon>Eimeriorina</taxon>
        <taxon>Sarcocystidae</taxon>
        <taxon>Toxoplasma</taxon>
    </lineage>
</organism>
<gene>
    <name evidence="3" type="ORF">TGP89_313440</name>
</gene>